<sequence>MPFRSSFLQFSPNYQLYTYGICDPRASFPVLGDKGRLDVAEQSSKTGGRNGNAGTKRAERFVRPALY</sequence>
<keyword evidence="2" id="KW-1185">Reference proteome</keyword>
<evidence type="ECO:0000313" key="1">
    <source>
        <dbReference type="EMBL" id="EEG29275.1"/>
    </source>
</evidence>
<comment type="caution">
    <text evidence="1">The sequence shown here is derived from an EMBL/GenBank/DDBJ whole genome shotgun (WGS) entry which is preliminary data.</text>
</comment>
<reference evidence="1 2" key="2">
    <citation type="submission" date="2009-02" db="EMBL/GenBank/DDBJ databases">
        <title>Draft genome sequence of Clostridium methylpentosum (DSM 5476).</title>
        <authorList>
            <person name="Sudarsanam P."/>
            <person name="Ley R."/>
            <person name="Guruge J."/>
            <person name="Turnbaugh P.J."/>
            <person name="Mahowald M."/>
            <person name="Liep D."/>
            <person name="Gordon J."/>
        </authorList>
    </citation>
    <scope>NUCLEOTIDE SEQUENCE [LARGE SCALE GENOMIC DNA]</scope>
    <source>
        <strain evidence="1 2">DSM 5476</strain>
    </source>
</reference>
<name>C0EGX5_9FIRM</name>
<reference evidence="1 2" key="1">
    <citation type="submission" date="2009-01" db="EMBL/GenBank/DDBJ databases">
        <authorList>
            <person name="Fulton L."/>
            <person name="Clifton S."/>
            <person name="Fulton B."/>
            <person name="Xu J."/>
            <person name="Minx P."/>
            <person name="Pepin K.H."/>
            <person name="Johnson M."/>
            <person name="Bhonagiri V."/>
            <person name="Nash W.E."/>
            <person name="Mardis E.R."/>
            <person name="Wilson R.K."/>
        </authorList>
    </citation>
    <scope>NUCLEOTIDE SEQUENCE [LARGE SCALE GENOMIC DNA]</scope>
    <source>
        <strain evidence="1 2">DSM 5476</strain>
    </source>
</reference>
<organism evidence="1 2">
    <name type="scientific">[Clostridium] methylpentosum DSM 5476</name>
    <dbReference type="NCBI Taxonomy" id="537013"/>
    <lineage>
        <taxon>Bacteria</taxon>
        <taxon>Bacillati</taxon>
        <taxon>Bacillota</taxon>
        <taxon>Clostridia</taxon>
        <taxon>Eubacteriales</taxon>
        <taxon>Oscillospiraceae</taxon>
        <taxon>Oscillospiraceae incertae sedis</taxon>
    </lineage>
</organism>
<dbReference type="Proteomes" id="UP000003340">
    <property type="component" value="Unassembled WGS sequence"/>
</dbReference>
<dbReference type="EMBL" id="ACEC01000112">
    <property type="protein sequence ID" value="EEG29275.1"/>
    <property type="molecule type" value="Genomic_DNA"/>
</dbReference>
<dbReference type="HOGENOM" id="CLU_2804894_0_0_9"/>
<proteinExistence type="predicted"/>
<dbReference type="AlphaFoldDB" id="C0EGX5"/>
<protein>
    <submittedName>
        <fullName evidence="1">Uncharacterized protein</fullName>
    </submittedName>
</protein>
<accession>C0EGX5</accession>
<evidence type="ECO:0000313" key="2">
    <source>
        <dbReference type="Proteomes" id="UP000003340"/>
    </source>
</evidence>
<gene>
    <name evidence="1" type="ORF">CLOSTMETH_03118</name>
</gene>